<name>A0A852TPU2_9ACTN</name>
<dbReference type="Proteomes" id="UP000589036">
    <property type="component" value="Unassembled WGS sequence"/>
</dbReference>
<feature type="compositionally biased region" description="Basic and acidic residues" evidence="1">
    <location>
        <begin position="76"/>
        <end position="94"/>
    </location>
</feature>
<evidence type="ECO:0000256" key="1">
    <source>
        <dbReference type="SAM" id="MobiDB-lite"/>
    </source>
</evidence>
<feature type="compositionally biased region" description="Basic and acidic residues" evidence="1">
    <location>
        <begin position="56"/>
        <end position="68"/>
    </location>
</feature>
<gene>
    <name evidence="2" type="ORF">HDA32_001129</name>
</gene>
<feature type="region of interest" description="Disordered" evidence="1">
    <location>
        <begin position="54"/>
        <end position="94"/>
    </location>
</feature>
<protein>
    <submittedName>
        <fullName evidence="2">Uncharacterized protein</fullName>
    </submittedName>
</protein>
<dbReference type="RefSeq" id="WP_179642175.1">
    <property type="nucleotide sequence ID" value="NZ_BAAAYY010000024.1"/>
</dbReference>
<dbReference type="EMBL" id="JACCCC010000001">
    <property type="protein sequence ID" value="NYE46009.1"/>
    <property type="molecule type" value="Genomic_DNA"/>
</dbReference>
<accession>A0A852TPU2</accession>
<organism evidence="2 3">
    <name type="scientific">Spinactinospora alkalitolerans</name>
    <dbReference type="NCBI Taxonomy" id="687207"/>
    <lineage>
        <taxon>Bacteria</taxon>
        <taxon>Bacillati</taxon>
        <taxon>Actinomycetota</taxon>
        <taxon>Actinomycetes</taxon>
        <taxon>Streptosporangiales</taxon>
        <taxon>Nocardiopsidaceae</taxon>
        <taxon>Spinactinospora</taxon>
    </lineage>
</organism>
<sequence length="94" mass="10577">MTGRDISPSDHQDKEVRKVLKKLVEQGWTLHKEGHWGRLYCDCGCSCVQVPGTPKNADRAARRIKQEAGRCPLPEDDPRRSLAGSRDEHAPSQE</sequence>
<reference evidence="2 3" key="1">
    <citation type="submission" date="2020-07" db="EMBL/GenBank/DDBJ databases">
        <title>Sequencing the genomes of 1000 actinobacteria strains.</title>
        <authorList>
            <person name="Klenk H.-P."/>
        </authorList>
    </citation>
    <scope>NUCLEOTIDE SEQUENCE [LARGE SCALE GENOMIC DNA]</scope>
    <source>
        <strain evidence="2 3">CXB654</strain>
    </source>
</reference>
<dbReference type="AlphaFoldDB" id="A0A852TPU2"/>
<proteinExistence type="predicted"/>
<evidence type="ECO:0000313" key="2">
    <source>
        <dbReference type="EMBL" id="NYE46009.1"/>
    </source>
</evidence>
<comment type="caution">
    <text evidence="2">The sequence shown here is derived from an EMBL/GenBank/DDBJ whole genome shotgun (WGS) entry which is preliminary data.</text>
</comment>
<keyword evidence="3" id="KW-1185">Reference proteome</keyword>
<evidence type="ECO:0000313" key="3">
    <source>
        <dbReference type="Proteomes" id="UP000589036"/>
    </source>
</evidence>